<evidence type="ECO:0000256" key="1">
    <source>
        <dbReference type="SAM" id="MobiDB-lite"/>
    </source>
</evidence>
<proteinExistence type="predicted"/>
<feature type="compositionally biased region" description="Polar residues" evidence="1">
    <location>
        <begin position="75"/>
        <end position="93"/>
    </location>
</feature>
<feature type="region of interest" description="Disordered" evidence="1">
    <location>
        <begin position="48"/>
        <end position="104"/>
    </location>
</feature>
<sequence length="291" mass="31364">MRARAPENTIVKLRNFQGGGLWVQACSGPRVVLVAFTVKGFQKLSVRDREDLSRSDDMPQGAHRCPGLSGPIGVQESQGSDSVVTVDNSGSSATRDDGSPITPRDLLWHGGAVGRCSEDRSRESTASLARNPEGTRNLVGSALRNFLGVQLLPSSGDTLRGGESCLKPHVAYYMVRMLRKCDASHVHRPWGLVRSPTHVGFATAEETAYPAAFCDAAARDLQLIMRAKGFACDDLHATGTAAASAFAQKQPRKGRGQVGPPEFRRYVRVRVPLDVTLPEKVPATTPSYLAQ</sequence>
<dbReference type="AlphaFoldDB" id="A0A813BS81"/>
<comment type="caution">
    <text evidence="2">The sequence shown here is derived from an EMBL/GenBank/DDBJ whole genome shotgun (WGS) entry which is preliminary data.</text>
</comment>
<dbReference type="PROSITE" id="PS51257">
    <property type="entry name" value="PROKAR_LIPOPROTEIN"/>
    <property type="match status" value="1"/>
</dbReference>
<dbReference type="Proteomes" id="UP000601435">
    <property type="component" value="Unassembled WGS sequence"/>
</dbReference>
<feature type="non-terminal residue" evidence="2">
    <location>
        <position position="291"/>
    </location>
</feature>
<feature type="compositionally biased region" description="Basic and acidic residues" evidence="1">
    <location>
        <begin position="48"/>
        <end position="57"/>
    </location>
</feature>
<keyword evidence="3" id="KW-1185">Reference proteome</keyword>
<evidence type="ECO:0000313" key="3">
    <source>
        <dbReference type="Proteomes" id="UP000601435"/>
    </source>
</evidence>
<gene>
    <name evidence="2" type="ORF">SNEC2469_LOCUS31323</name>
</gene>
<protein>
    <submittedName>
        <fullName evidence="2">Uncharacterized protein</fullName>
    </submittedName>
</protein>
<evidence type="ECO:0000313" key="2">
    <source>
        <dbReference type="EMBL" id="CAE7914920.1"/>
    </source>
</evidence>
<organism evidence="2 3">
    <name type="scientific">Symbiodinium necroappetens</name>
    <dbReference type="NCBI Taxonomy" id="1628268"/>
    <lineage>
        <taxon>Eukaryota</taxon>
        <taxon>Sar</taxon>
        <taxon>Alveolata</taxon>
        <taxon>Dinophyceae</taxon>
        <taxon>Suessiales</taxon>
        <taxon>Symbiodiniaceae</taxon>
        <taxon>Symbiodinium</taxon>
    </lineage>
</organism>
<name>A0A813BS81_9DINO</name>
<dbReference type="EMBL" id="CAJNJA010075428">
    <property type="protein sequence ID" value="CAE7914920.1"/>
    <property type="molecule type" value="Genomic_DNA"/>
</dbReference>
<reference evidence="2" key="1">
    <citation type="submission" date="2021-02" db="EMBL/GenBank/DDBJ databases">
        <authorList>
            <person name="Dougan E. K."/>
            <person name="Rhodes N."/>
            <person name="Thang M."/>
            <person name="Chan C."/>
        </authorList>
    </citation>
    <scope>NUCLEOTIDE SEQUENCE</scope>
</reference>
<accession>A0A813BS81</accession>